<dbReference type="InterPro" id="IPR050116">
    <property type="entry name" value="DNA_polymerase-Y"/>
</dbReference>
<dbReference type="Gene3D" id="1.10.150.20">
    <property type="entry name" value="5' to 3' exonuclease, C-terminal subdomain"/>
    <property type="match status" value="1"/>
</dbReference>
<dbReference type="GO" id="GO:0006281">
    <property type="term" value="P:DNA repair"/>
    <property type="evidence" value="ECO:0007669"/>
    <property type="project" value="InterPro"/>
</dbReference>
<dbReference type="Gene3D" id="3.40.1170.60">
    <property type="match status" value="1"/>
</dbReference>
<dbReference type="PROSITE" id="PS50173">
    <property type="entry name" value="UMUC"/>
    <property type="match status" value="1"/>
</dbReference>
<dbReference type="Gene3D" id="3.30.70.270">
    <property type="match status" value="1"/>
</dbReference>
<comment type="caution">
    <text evidence="3">The sequence shown here is derived from an EMBL/GenBank/DDBJ whole genome shotgun (WGS) entry which is preliminary data.</text>
</comment>
<dbReference type="GO" id="GO:0003887">
    <property type="term" value="F:DNA-directed DNA polymerase activity"/>
    <property type="evidence" value="ECO:0007669"/>
    <property type="project" value="TreeGrafter"/>
</dbReference>
<dbReference type="STRING" id="1802627.A3A70_01610"/>
<dbReference type="EMBL" id="MEVK01000011">
    <property type="protein sequence ID" value="OGC59640.1"/>
    <property type="molecule type" value="Genomic_DNA"/>
</dbReference>
<dbReference type="SUPFAM" id="SSF56672">
    <property type="entry name" value="DNA/RNA polymerases"/>
    <property type="match status" value="1"/>
</dbReference>
<dbReference type="InterPro" id="IPR043502">
    <property type="entry name" value="DNA/RNA_pol_sf"/>
</dbReference>
<dbReference type="Pfam" id="PF00817">
    <property type="entry name" value="IMS"/>
    <property type="match status" value="1"/>
</dbReference>
<dbReference type="AlphaFoldDB" id="A0A1F4VRI0"/>
<feature type="non-terminal residue" evidence="3">
    <location>
        <position position="325"/>
    </location>
</feature>
<accession>A0A1F4VRI0</accession>
<proteinExistence type="inferred from homology"/>
<dbReference type="GO" id="GO:0003684">
    <property type="term" value="F:damaged DNA binding"/>
    <property type="evidence" value="ECO:0007669"/>
    <property type="project" value="InterPro"/>
</dbReference>
<dbReference type="InterPro" id="IPR001126">
    <property type="entry name" value="UmuC"/>
</dbReference>
<reference evidence="3 4" key="1">
    <citation type="journal article" date="2016" name="Nat. Commun.">
        <title>Thousands of microbial genomes shed light on interconnected biogeochemical processes in an aquifer system.</title>
        <authorList>
            <person name="Anantharaman K."/>
            <person name="Brown C.T."/>
            <person name="Hug L.A."/>
            <person name="Sharon I."/>
            <person name="Castelle C.J."/>
            <person name="Probst A.J."/>
            <person name="Thomas B.C."/>
            <person name="Singh A."/>
            <person name="Wilkins M.J."/>
            <person name="Karaoz U."/>
            <person name="Brodie E.L."/>
            <person name="Williams K.H."/>
            <person name="Hubbard S.S."/>
            <person name="Banfield J.F."/>
        </authorList>
    </citation>
    <scope>NUCLEOTIDE SEQUENCE [LARGE SCALE GENOMIC DNA]</scope>
</reference>
<dbReference type="PANTHER" id="PTHR11076">
    <property type="entry name" value="DNA REPAIR POLYMERASE UMUC / TRANSFERASE FAMILY MEMBER"/>
    <property type="match status" value="1"/>
</dbReference>
<sequence length="325" mass="36408">MPKILHVDINSYFATILQQENPGLRGKPVGVLKETGRTVIIAASKEAKLYGVKTGSMVRDARELCPQIILVPAQFDFYLSATQKLKAVFEDITPKVFMFSLDEAFLDVTGDSFRYPDPFRLGSDIQNKIKESLGEWVTCNVGISYNRLLAKLASEVSPKGSITEITTKNRDEYLKNAEFADICGIGFALSAKLENLGISNPFDIRTLSDQTLLNVFGPFWSQELRTISLGEDSFILREEAMPAGRKGKGFFKPHEHMKSVSRSVTGHRLCDSEMQIRSILYNLCEEVAFKTRRMGLSSRQIGAFLEGEDKSWHDHVTLKHSIDGT</sequence>
<dbReference type="PANTHER" id="PTHR11076:SF33">
    <property type="entry name" value="DNA POLYMERASE KAPPA"/>
    <property type="match status" value="1"/>
</dbReference>
<organism evidence="3 4">
    <name type="scientific">candidate division WWE3 bacterium RIFCSPLOWO2_01_FULL_42_11</name>
    <dbReference type="NCBI Taxonomy" id="1802627"/>
    <lineage>
        <taxon>Bacteria</taxon>
        <taxon>Katanobacteria</taxon>
    </lineage>
</organism>
<dbReference type="Proteomes" id="UP000178964">
    <property type="component" value="Unassembled WGS sequence"/>
</dbReference>
<name>A0A1F4VRI0_UNCKA</name>
<feature type="domain" description="UmuC" evidence="2">
    <location>
        <begin position="4"/>
        <end position="186"/>
    </location>
</feature>
<evidence type="ECO:0000313" key="4">
    <source>
        <dbReference type="Proteomes" id="UP000178964"/>
    </source>
</evidence>
<dbReference type="GO" id="GO:0042276">
    <property type="term" value="P:error-prone translesion synthesis"/>
    <property type="evidence" value="ECO:0007669"/>
    <property type="project" value="TreeGrafter"/>
</dbReference>
<dbReference type="GO" id="GO:0005829">
    <property type="term" value="C:cytosol"/>
    <property type="evidence" value="ECO:0007669"/>
    <property type="project" value="TreeGrafter"/>
</dbReference>
<comment type="similarity">
    <text evidence="1">Belongs to the DNA polymerase type-Y family.</text>
</comment>
<dbReference type="Pfam" id="PF11799">
    <property type="entry name" value="IMS_C"/>
    <property type="match status" value="1"/>
</dbReference>
<gene>
    <name evidence="3" type="ORF">A3A70_01610</name>
</gene>
<dbReference type="InterPro" id="IPR043128">
    <property type="entry name" value="Rev_trsase/Diguanyl_cyclase"/>
</dbReference>
<evidence type="ECO:0000256" key="1">
    <source>
        <dbReference type="ARBA" id="ARBA00010945"/>
    </source>
</evidence>
<protein>
    <recommendedName>
        <fullName evidence="2">UmuC domain-containing protein</fullName>
    </recommendedName>
</protein>
<evidence type="ECO:0000313" key="3">
    <source>
        <dbReference type="EMBL" id="OGC59640.1"/>
    </source>
</evidence>
<dbReference type="GO" id="GO:0009432">
    <property type="term" value="P:SOS response"/>
    <property type="evidence" value="ECO:0007669"/>
    <property type="project" value="TreeGrafter"/>
</dbReference>
<dbReference type="InterPro" id="IPR017961">
    <property type="entry name" value="DNA_pol_Y-fam_little_finger"/>
</dbReference>
<evidence type="ECO:0000259" key="2">
    <source>
        <dbReference type="PROSITE" id="PS50173"/>
    </source>
</evidence>